<keyword evidence="5" id="KW-1185">Reference proteome</keyword>
<dbReference type="EMBL" id="CP047289">
    <property type="protein sequence ID" value="QUS36004.1"/>
    <property type="molecule type" value="Genomic_DNA"/>
</dbReference>
<feature type="domain" description="Peptidase M16 N-terminal" evidence="2">
    <location>
        <begin position="38"/>
        <end position="176"/>
    </location>
</feature>
<proteinExistence type="predicted"/>
<dbReference type="PROSITE" id="PS00430">
    <property type="entry name" value="TONB_DEPENDENT_REC_1"/>
    <property type="match status" value="1"/>
</dbReference>
<evidence type="ECO:0000256" key="1">
    <source>
        <dbReference type="SAM" id="SignalP"/>
    </source>
</evidence>
<dbReference type="Gene3D" id="3.30.830.10">
    <property type="entry name" value="Metalloenzyme, LuxS/M16 peptidase-like"/>
    <property type="match status" value="2"/>
</dbReference>
<protein>
    <submittedName>
        <fullName evidence="4">Insulinase family protein</fullName>
    </submittedName>
</protein>
<name>A0A8J8MT65_9RHOB</name>
<evidence type="ECO:0000259" key="3">
    <source>
        <dbReference type="Pfam" id="PF05193"/>
    </source>
</evidence>
<evidence type="ECO:0000313" key="5">
    <source>
        <dbReference type="Proteomes" id="UP000679284"/>
    </source>
</evidence>
<dbReference type="RefSeq" id="WP_211783225.1">
    <property type="nucleotide sequence ID" value="NZ_CP047289.1"/>
</dbReference>
<dbReference type="KEGG" id="fap:GR316_06835"/>
<dbReference type="Proteomes" id="UP000679284">
    <property type="component" value="Chromosome"/>
</dbReference>
<feature type="domain" description="Peptidase M16 C-terminal" evidence="3">
    <location>
        <begin position="186"/>
        <end position="361"/>
    </location>
</feature>
<organism evidence="4 5">
    <name type="scientific">Falsirhodobacter algicola</name>
    <dbReference type="NCBI Taxonomy" id="2692330"/>
    <lineage>
        <taxon>Bacteria</taxon>
        <taxon>Pseudomonadati</taxon>
        <taxon>Pseudomonadota</taxon>
        <taxon>Alphaproteobacteria</taxon>
        <taxon>Rhodobacterales</taxon>
        <taxon>Paracoccaceae</taxon>
        <taxon>Falsirhodobacter</taxon>
    </lineage>
</organism>
<dbReference type="Pfam" id="PF00675">
    <property type="entry name" value="Peptidase_M16"/>
    <property type="match status" value="1"/>
</dbReference>
<sequence length="435" mass="46970">MKAIRYAAVLIGLAVPAHAAVDIQTVTSPGGITAWLVEDHNIPFTALEIRFKGGPLLDADDAQGAANMMTALLEEGAGDRDASAFAAARDDLAARFGFSSDSDTISVSAQMLTENRDEAAGLLRDALTEPRFDADAVERVRGQILSNIRSDAQDPGAIAMHTMQREAFATHPYARDSSGTLDDVKSLTRDDLEAARQSMMTRDHLYVAAAGDIDPEALGALLDRVLGDLPATGAALPPEAEWKTDGSTTVVDFPTPQSVVRFGQPGIDLHDPDFFAAYVLNEIMGGSRFSARLMDELRAKRGLTYGAYSYLCTMERANFLLGQFASDNDKVAEAVDVTRDIWRRTAENGVTKDELDAAKTYLTGAYPLRWDGNGPIASILVGMQMQGFPADYPRTRNDRIDAVTLADVNRVAARLLQPDNLHFVVVGQPDGMTTD</sequence>
<dbReference type="InterPro" id="IPR011765">
    <property type="entry name" value="Pept_M16_N"/>
</dbReference>
<dbReference type="PANTHER" id="PTHR11851">
    <property type="entry name" value="METALLOPROTEASE"/>
    <property type="match status" value="1"/>
</dbReference>
<accession>A0A8J8MT65</accession>
<dbReference type="InterPro" id="IPR011249">
    <property type="entry name" value="Metalloenz_LuxS/M16"/>
</dbReference>
<dbReference type="InterPro" id="IPR007863">
    <property type="entry name" value="Peptidase_M16_C"/>
</dbReference>
<dbReference type="Pfam" id="PF05193">
    <property type="entry name" value="Peptidase_M16_C"/>
    <property type="match status" value="1"/>
</dbReference>
<reference evidence="4" key="1">
    <citation type="submission" date="2020-01" db="EMBL/GenBank/DDBJ databases">
        <authorList>
            <person name="Yang Y."/>
            <person name="Kwon Y.M."/>
        </authorList>
    </citation>
    <scope>NUCLEOTIDE SEQUENCE</scope>
    <source>
        <strain evidence="4">PG104</strain>
    </source>
</reference>
<dbReference type="SUPFAM" id="SSF63411">
    <property type="entry name" value="LuxS/MPP-like metallohydrolase"/>
    <property type="match status" value="2"/>
</dbReference>
<gene>
    <name evidence="4" type="ORF">GR316_06835</name>
</gene>
<evidence type="ECO:0000313" key="4">
    <source>
        <dbReference type="EMBL" id="QUS36004.1"/>
    </source>
</evidence>
<dbReference type="InterPro" id="IPR050361">
    <property type="entry name" value="MPP/UQCRC_Complex"/>
</dbReference>
<evidence type="ECO:0000259" key="2">
    <source>
        <dbReference type="Pfam" id="PF00675"/>
    </source>
</evidence>
<dbReference type="GO" id="GO:0046872">
    <property type="term" value="F:metal ion binding"/>
    <property type="evidence" value="ECO:0007669"/>
    <property type="project" value="InterPro"/>
</dbReference>
<feature type="signal peptide" evidence="1">
    <location>
        <begin position="1"/>
        <end position="19"/>
    </location>
</feature>
<keyword evidence="1" id="KW-0732">Signal</keyword>
<dbReference type="AlphaFoldDB" id="A0A8J8MT65"/>
<dbReference type="PANTHER" id="PTHR11851:SF224">
    <property type="entry name" value="PROCESSING PROTEASE"/>
    <property type="match status" value="1"/>
</dbReference>
<dbReference type="InterPro" id="IPR010916">
    <property type="entry name" value="TonB_box_CS"/>
</dbReference>
<feature type="chain" id="PRO_5035325827" evidence="1">
    <location>
        <begin position="20"/>
        <end position="435"/>
    </location>
</feature>